<feature type="compositionally biased region" description="Gly residues" evidence="5">
    <location>
        <begin position="8"/>
        <end position="18"/>
    </location>
</feature>
<dbReference type="GO" id="GO:0000976">
    <property type="term" value="F:transcription cis-regulatory region binding"/>
    <property type="evidence" value="ECO:0007669"/>
    <property type="project" value="TreeGrafter"/>
</dbReference>
<feature type="domain" description="HTH tetR-type" evidence="6">
    <location>
        <begin position="39"/>
        <end position="99"/>
    </location>
</feature>
<dbReference type="PANTHER" id="PTHR30055:SF238">
    <property type="entry name" value="MYCOFACTOCIN BIOSYNTHESIS TRANSCRIPTIONAL REGULATOR MFTR-RELATED"/>
    <property type="match status" value="1"/>
</dbReference>
<dbReference type="SUPFAM" id="SSF46689">
    <property type="entry name" value="Homeodomain-like"/>
    <property type="match status" value="1"/>
</dbReference>
<gene>
    <name evidence="7" type="ORF">IAG42_20330</name>
</gene>
<dbReference type="RefSeq" id="WP_188338391.1">
    <property type="nucleotide sequence ID" value="NZ_CP061281.1"/>
</dbReference>
<dbReference type="InterPro" id="IPR050109">
    <property type="entry name" value="HTH-type_TetR-like_transc_reg"/>
</dbReference>
<dbReference type="InterPro" id="IPR009057">
    <property type="entry name" value="Homeodomain-like_sf"/>
</dbReference>
<name>A0A7H1BAE6_9ACTN</name>
<keyword evidence="3" id="KW-0804">Transcription</keyword>
<accession>A0A7H1BAE6</accession>
<dbReference type="PANTHER" id="PTHR30055">
    <property type="entry name" value="HTH-TYPE TRANSCRIPTIONAL REGULATOR RUTR"/>
    <property type="match status" value="1"/>
</dbReference>
<keyword evidence="8" id="KW-1185">Reference proteome</keyword>
<dbReference type="Pfam" id="PF00440">
    <property type="entry name" value="TetR_N"/>
    <property type="match status" value="1"/>
</dbReference>
<evidence type="ECO:0000256" key="5">
    <source>
        <dbReference type="SAM" id="MobiDB-lite"/>
    </source>
</evidence>
<protein>
    <submittedName>
        <fullName evidence="7">TetR family transcriptional regulator</fullName>
    </submittedName>
</protein>
<keyword evidence="1" id="KW-0805">Transcription regulation</keyword>
<evidence type="ECO:0000256" key="2">
    <source>
        <dbReference type="ARBA" id="ARBA00023125"/>
    </source>
</evidence>
<evidence type="ECO:0000256" key="1">
    <source>
        <dbReference type="ARBA" id="ARBA00023015"/>
    </source>
</evidence>
<evidence type="ECO:0000313" key="8">
    <source>
        <dbReference type="Proteomes" id="UP000516428"/>
    </source>
</evidence>
<evidence type="ECO:0000256" key="3">
    <source>
        <dbReference type="ARBA" id="ARBA00023163"/>
    </source>
</evidence>
<organism evidence="7 8">
    <name type="scientific">Streptomyces xanthii</name>
    <dbReference type="NCBI Taxonomy" id="2768069"/>
    <lineage>
        <taxon>Bacteria</taxon>
        <taxon>Bacillati</taxon>
        <taxon>Actinomycetota</taxon>
        <taxon>Actinomycetes</taxon>
        <taxon>Kitasatosporales</taxon>
        <taxon>Streptomycetaceae</taxon>
        <taxon>Streptomyces</taxon>
    </lineage>
</organism>
<dbReference type="Gene3D" id="1.10.357.10">
    <property type="entry name" value="Tetracycline Repressor, domain 2"/>
    <property type="match status" value="1"/>
</dbReference>
<feature type="compositionally biased region" description="Low complexity" evidence="5">
    <location>
        <begin position="19"/>
        <end position="32"/>
    </location>
</feature>
<dbReference type="KEGG" id="sxn:IAG42_20330"/>
<dbReference type="Proteomes" id="UP000516428">
    <property type="component" value="Chromosome"/>
</dbReference>
<evidence type="ECO:0000256" key="4">
    <source>
        <dbReference type="PROSITE-ProRule" id="PRU00335"/>
    </source>
</evidence>
<feature type="DNA-binding region" description="H-T-H motif" evidence="4">
    <location>
        <begin position="62"/>
        <end position="81"/>
    </location>
</feature>
<feature type="region of interest" description="Disordered" evidence="5">
    <location>
        <begin position="1"/>
        <end position="34"/>
    </location>
</feature>
<dbReference type="AlphaFoldDB" id="A0A7H1BAE6"/>
<evidence type="ECO:0000313" key="7">
    <source>
        <dbReference type="EMBL" id="QNS05701.1"/>
    </source>
</evidence>
<evidence type="ECO:0000259" key="6">
    <source>
        <dbReference type="PROSITE" id="PS50977"/>
    </source>
</evidence>
<proteinExistence type="predicted"/>
<dbReference type="PRINTS" id="PR00455">
    <property type="entry name" value="HTHTETR"/>
</dbReference>
<dbReference type="PROSITE" id="PS50977">
    <property type="entry name" value="HTH_TETR_2"/>
    <property type="match status" value="1"/>
</dbReference>
<keyword evidence="2 4" id="KW-0238">DNA-binding</keyword>
<dbReference type="EMBL" id="CP061281">
    <property type="protein sequence ID" value="QNS05701.1"/>
    <property type="molecule type" value="Genomic_DNA"/>
</dbReference>
<sequence>MAGVAGVSDGGGPGGTSGTGSAQGAAEAAPASLTERRKAATRLDIARTAAELFTERGLRATRAEDIARGAGIAPRTFYRYFPTKEESVAPLFAAGAQLWAEAVREAPAGLPVPQALRHAVERALTADDPENAASLEWIRALLRMADESPALRAVWADTSRVSETTLRAILAERTGADPDGLGLRLAAGVASTAVRVAVETWAASDAPAAGSGGPAALARTCLSALDGAVDSSPAAMEP</sequence>
<dbReference type="Pfam" id="PF17754">
    <property type="entry name" value="TetR_C_14"/>
    <property type="match status" value="1"/>
</dbReference>
<dbReference type="InterPro" id="IPR041347">
    <property type="entry name" value="MftR_C"/>
</dbReference>
<dbReference type="InterPro" id="IPR001647">
    <property type="entry name" value="HTH_TetR"/>
</dbReference>
<reference evidence="7 8" key="1">
    <citation type="submission" date="2020-09" db="EMBL/GenBank/DDBJ databases">
        <title>A novel species.</title>
        <authorList>
            <person name="Gao J."/>
        </authorList>
    </citation>
    <scope>NUCLEOTIDE SEQUENCE [LARGE SCALE GENOMIC DNA]</scope>
    <source>
        <strain evidence="7 8">CRXT-Y-14</strain>
    </source>
</reference>
<dbReference type="GO" id="GO:0003700">
    <property type="term" value="F:DNA-binding transcription factor activity"/>
    <property type="evidence" value="ECO:0007669"/>
    <property type="project" value="TreeGrafter"/>
</dbReference>